<dbReference type="InterPro" id="IPR004101">
    <property type="entry name" value="Mur_ligase_C"/>
</dbReference>
<dbReference type="NCBIfam" id="TIGR01082">
    <property type="entry name" value="murC"/>
    <property type="match status" value="1"/>
</dbReference>
<name>A0A432ZKN4_9GAMM</name>
<proteinExistence type="inferred from homology"/>
<evidence type="ECO:0000256" key="15">
    <source>
        <dbReference type="ARBA" id="ARBA00023316"/>
    </source>
</evidence>
<evidence type="ECO:0000256" key="16">
    <source>
        <dbReference type="ARBA" id="ARBA00047833"/>
    </source>
</evidence>
<dbReference type="InterPro" id="IPR000713">
    <property type="entry name" value="Mur_ligase_N"/>
</dbReference>
<evidence type="ECO:0000256" key="13">
    <source>
        <dbReference type="ARBA" id="ARBA00022984"/>
    </source>
</evidence>
<comment type="caution">
    <text evidence="23">The sequence shown here is derived from an EMBL/GenBank/DDBJ whole genome shotgun (WGS) entry which is preliminary data.</text>
</comment>
<dbReference type="FunFam" id="3.40.50.720:FF:000046">
    <property type="entry name" value="UDP-N-acetylmuramate--L-alanine ligase"/>
    <property type="match status" value="1"/>
</dbReference>
<dbReference type="Pfam" id="PF01225">
    <property type="entry name" value="Mur_ligase"/>
    <property type="match status" value="1"/>
</dbReference>
<dbReference type="GO" id="GO:0071555">
    <property type="term" value="P:cell wall organization"/>
    <property type="evidence" value="ECO:0007669"/>
    <property type="project" value="UniProtKB-KW"/>
</dbReference>
<sequence length="489" mass="52612">MTQTKAPSFTVVSVPEMRRVRRIHFVGIGGAGMGGIAEVLLNQGYQVSGSDLAENATVQRLRKFGAIITIGHHSDNVAAVDVVVVSSAIKADNPELVAAQQQLVPIVRRAEMLAELMRFRHGIAVAGTHGKTTTTSLLASVFGEAELDPTFVIGGLLNSAGTNAKLGSSKYLIAEADESDASFLHLQPMVSIVTNIEADHMDTYGGDFNKLLDTYVDFLHNLPFYGLAVVCIDCPHVRELLPRIGRQIMTYGFSDDADVRGANYRQQGEQSFFTVYRQGHEPLEVCLNLPGQHNAQNALAAIAAATDEGISDEAILAAFNKFAGIGRRFQQLGHFAAPTGSGDILLVDDYGHHPSEVAVTIKAARTGWPERRLVMIFQPHRYSRTRDLYDEFVQVLGGADIVLLLDVYSAGESPITGADSRALAKSLRLRGQVEPIYVGSQTELAQVLPNVLQGNDLVLTQGAGNIGALAQQLAATELGQLESAQQGEQ</sequence>
<dbReference type="Gene3D" id="3.40.50.720">
    <property type="entry name" value="NAD(P)-binding Rossmann-like Domain"/>
    <property type="match status" value="1"/>
</dbReference>
<keyword evidence="15 19" id="KW-0961">Cell wall biogenesis/degradation</keyword>
<keyword evidence="10 19" id="KW-0547">Nucleotide-binding</keyword>
<dbReference type="InterPro" id="IPR036615">
    <property type="entry name" value="Mur_ligase_C_dom_sf"/>
</dbReference>
<dbReference type="GO" id="GO:0051301">
    <property type="term" value="P:cell division"/>
    <property type="evidence" value="ECO:0007669"/>
    <property type="project" value="UniProtKB-KW"/>
</dbReference>
<dbReference type="EC" id="6.3.2.8" evidence="5 19"/>
<dbReference type="FunFam" id="3.40.1190.10:FF:000001">
    <property type="entry name" value="UDP-N-acetylmuramate--L-alanine ligase"/>
    <property type="match status" value="1"/>
</dbReference>
<dbReference type="AlphaFoldDB" id="A0A432ZKN4"/>
<dbReference type="SUPFAM" id="SSF53244">
    <property type="entry name" value="MurD-like peptide ligases, peptide-binding domain"/>
    <property type="match status" value="1"/>
</dbReference>
<evidence type="ECO:0000256" key="6">
    <source>
        <dbReference type="ARBA" id="ARBA00021749"/>
    </source>
</evidence>
<keyword evidence="24" id="KW-1185">Reference proteome</keyword>
<evidence type="ECO:0000256" key="7">
    <source>
        <dbReference type="ARBA" id="ARBA00022490"/>
    </source>
</evidence>
<dbReference type="RefSeq" id="WP_126827001.1">
    <property type="nucleotide sequence ID" value="NZ_PIQG01000002.1"/>
</dbReference>
<evidence type="ECO:0000256" key="3">
    <source>
        <dbReference type="ARBA" id="ARBA00004752"/>
    </source>
</evidence>
<evidence type="ECO:0000256" key="14">
    <source>
        <dbReference type="ARBA" id="ARBA00023306"/>
    </source>
</evidence>
<dbReference type="Gene3D" id="3.40.1190.10">
    <property type="entry name" value="Mur-like, catalytic domain"/>
    <property type="match status" value="1"/>
</dbReference>
<dbReference type="GO" id="GO:0005524">
    <property type="term" value="F:ATP binding"/>
    <property type="evidence" value="ECO:0007669"/>
    <property type="project" value="UniProtKB-UniRule"/>
</dbReference>
<dbReference type="SUPFAM" id="SSF51984">
    <property type="entry name" value="MurCD N-terminal domain"/>
    <property type="match status" value="1"/>
</dbReference>
<evidence type="ECO:0000256" key="5">
    <source>
        <dbReference type="ARBA" id="ARBA00012211"/>
    </source>
</evidence>
<dbReference type="HAMAP" id="MF_00046">
    <property type="entry name" value="MurC"/>
    <property type="match status" value="1"/>
</dbReference>
<comment type="pathway">
    <text evidence="17">Glycan biosynthesis.</text>
</comment>
<dbReference type="InterPro" id="IPR005758">
    <property type="entry name" value="UDP-N-AcMur_Ala_ligase_MurC"/>
</dbReference>
<keyword evidence="8 19" id="KW-0436">Ligase</keyword>
<evidence type="ECO:0000256" key="12">
    <source>
        <dbReference type="ARBA" id="ARBA00022960"/>
    </source>
</evidence>
<evidence type="ECO:0000256" key="8">
    <source>
        <dbReference type="ARBA" id="ARBA00022598"/>
    </source>
</evidence>
<evidence type="ECO:0000256" key="9">
    <source>
        <dbReference type="ARBA" id="ARBA00022618"/>
    </source>
</evidence>
<dbReference type="EMBL" id="PIQG01000002">
    <property type="protein sequence ID" value="RUO78528.1"/>
    <property type="molecule type" value="Genomic_DNA"/>
</dbReference>
<evidence type="ECO:0000256" key="1">
    <source>
        <dbReference type="ARBA" id="ARBA00003921"/>
    </source>
</evidence>
<dbReference type="PANTHER" id="PTHR43445:SF3">
    <property type="entry name" value="UDP-N-ACETYLMURAMATE--L-ALANINE LIGASE"/>
    <property type="match status" value="1"/>
</dbReference>
<feature type="domain" description="Mur ligase N-terminal catalytic" evidence="20">
    <location>
        <begin position="22"/>
        <end position="120"/>
    </location>
</feature>
<keyword evidence="13 19" id="KW-0573">Peptidoglycan synthesis</keyword>
<protein>
    <recommendedName>
        <fullName evidence="6 19">UDP-N-acetylmuramate--L-alanine ligase</fullName>
        <ecNumber evidence="5 19">6.3.2.8</ecNumber>
    </recommendedName>
    <alternativeName>
        <fullName evidence="18 19">UDP-N-acetylmuramoyl-L-alanine synthetase</fullName>
    </alternativeName>
</protein>
<comment type="function">
    <text evidence="1 19">Cell wall formation.</text>
</comment>
<comment type="similarity">
    <text evidence="4 19">Belongs to the MurCDEF family.</text>
</comment>
<evidence type="ECO:0000313" key="23">
    <source>
        <dbReference type="EMBL" id="RUO78528.1"/>
    </source>
</evidence>
<keyword evidence="14 19" id="KW-0131">Cell cycle</keyword>
<gene>
    <name evidence="19" type="primary">murC</name>
    <name evidence="23" type="ORF">CWI83_05760</name>
</gene>
<evidence type="ECO:0000259" key="21">
    <source>
        <dbReference type="Pfam" id="PF02875"/>
    </source>
</evidence>
<feature type="domain" description="Mur ligase C-terminal" evidence="21">
    <location>
        <begin position="342"/>
        <end position="464"/>
    </location>
</feature>
<reference evidence="23 24" key="1">
    <citation type="journal article" date="2011" name="Front. Microbiol.">
        <title>Genomic signatures of strain selection and enhancement in Bacillus atrophaeus var. globigii, a historical biowarfare simulant.</title>
        <authorList>
            <person name="Gibbons H.S."/>
            <person name="Broomall S.M."/>
            <person name="McNew L.A."/>
            <person name="Daligault H."/>
            <person name="Chapman C."/>
            <person name="Bruce D."/>
            <person name="Karavis M."/>
            <person name="Krepps M."/>
            <person name="McGregor P.A."/>
            <person name="Hong C."/>
            <person name="Park K.H."/>
            <person name="Akmal A."/>
            <person name="Feldman A."/>
            <person name="Lin J.S."/>
            <person name="Chang W.E."/>
            <person name="Higgs B.W."/>
            <person name="Demirev P."/>
            <person name="Lindquist J."/>
            <person name="Liem A."/>
            <person name="Fochler E."/>
            <person name="Read T.D."/>
            <person name="Tapia R."/>
            <person name="Johnson S."/>
            <person name="Bishop-Lilly K.A."/>
            <person name="Detter C."/>
            <person name="Han C."/>
            <person name="Sozhamannan S."/>
            <person name="Rosenzweig C.N."/>
            <person name="Skowronski E.W."/>
        </authorList>
    </citation>
    <scope>NUCLEOTIDE SEQUENCE [LARGE SCALE GENOMIC DNA]</scope>
    <source>
        <strain evidence="23 24">PIT1</strain>
    </source>
</reference>
<dbReference type="InterPro" id="IPR013221">
    <property type="entry name" value="Mur_ligase_cen"/>
</dbReference>
<comment type="catalytic activity">
    <reaction evidence="16 19">
        <text>UDP-N-acetyl-alpha-D-muramate + L-alanine + ATP = UDP-N-acetyl-alpha-D-muramoyl-L-alanine + ADP + phosphate + H(+)</text>
        <dbReference type="Rhea" id="RHEA:23372"/>
        <dbReference type="ChEBI" id="CHEBI:15378"/>
        <dbReference type="ChEBI" id="CHEBI:30616"/>
        <dbReference type="ChEBI" id="CHEBI:43474"/>
        <dbReference type="ChEBI" id="CHEBI:57972"/>
        <dbReference type="ChEBI" id="CHEBI:70757"/>
        <dbReference type="ChEBI" id="CHEBI:83898"/>
        <dbReference type="ChEBI" id="CHEBI:456216"/>
        <dbReference type="EC" id="6.3.2.8"/>
    </reaction>
</comment>
<dbReference type="UniPathway" id="UPA00219"/>
<evidence type="ECO:0000256" key="18">
    <source>
        <dbReference type="ARBA" id="ARBA00079022"/>
    </source>
</evidence>
<keyword evidence="12 19" id="KW-0133">Cell shape</keyword>
<keyword evidence="11 19" id="KW-0067">ATP-binding</keyword>
<evidence type="ECO:0000256" key="4">
    <source>
        <dbReference type="ARBA" id="ARBA00010416"/>
    </source>
</evidence>
<evidence type="ECO:0000256" key="17">
    <source>
        <dbReference type="ARBA" id="ARBA00060592"/>
    </source>
</evidence>
<dbReference type="SUPFAM" id="SSF53623">
    <property type="entry name" value="MurD-like peptide ligases, catalytic domain"/>
    <property type="match status" value="1"/>
</dbReference>
<evidence type="ECO:0000256" key="10">
    <source>
        <dbReference type="ARBA" id="ARBA00022741"/>
    </source>
</evidence>
<dbReference type="InterPro" id="IPR050061">
    <property type="entry name" value="MurCDEF_pg_biosynth"/>
</dbReference>
<dbReference type="GO" id="GO:0009252">
    <property type="term" value="P:peptidoglycan biosynthetic process"/>
    <property type="evidence" value="ECO:0007669"/>
    <property type="project" value="UniProtKB-UniRule"/>
</dbReference>
<evidence type="ECO:0000256" key="19">
    <source>
        <dbReference type="HAMAP-Rule" id="MF_00046"/>
    </source>
</evidence>
<accession>A0A432ZKN4</accession>
<dbReference type="GO" id="GO:0005737">
    <property type="term" value="C:cytoplasm"/>
    <property type="evidence" value="ECO:0007669"/>
    <property type="project" value="UniProtKB-SubCell"/>
</dbReference>
<feature type="domain" description="Mur ligase central" evidence="22">
    <location>
        <begin position="125"/>
        <end position="305"/>
    </location>
</feature>
<evidence type="ECO:0000256" key="11">
    <source>
        <dbReference type="ARBA" id="ARBA00022840"/>
    </source>
</evidence>
<dbReference type="Pfam" id="PF08245">
    <property type="entry name" value="Mur_ligase_M"/>
    <property type="match status" value="1"/>
</dbReference>
<dbReference type="Gene3D" id="3.90.190.20">
    <property type="entry name" value="Mur ligase, C-terminal domain"/>
    <property type="match status" value="1"/>
</dbReference>
<keyword evidence="9 19" id="KW-0132">Cell division</keyword>
<dbReference type="Proteomes" id="UP000288279">
    <property type="component" value="Unassembled WGS sequence"/>
</dbReference>
<dbReference type="InterPro" id="IPR036565">
    <property type="entry name" value="Mur-like_cat_sf"/>
</dbReference>
<organism evidence="23 24">
    <name type="scientific">Pseudidiomarina taiwanensis</name>
    <dbReference type="NCBI Taxonomy" id="337250"/>
    <lineage>
        <taxon>Bacteria</taxon>
        <taxon>Pseudomonadati</taxon>
        <taxon>Pseudomonadota</taxon>
        <taxon>Gammaproteobacteria</taxon>
        <taxon>Alteromonadales</taxon>
        <taxon>Idiomarinaceae</taxon>
        <taxon>Pseudidiomarina</taxon>
    </lineage>
</organism>
<dbReference type="Pfam" id="PF02875">
    <property type="entry name" value="Mur_ligase_C"/>
    <property type="match status" value="1"/>
</dbReference>
<evidence type="ECO:0000313" key="24">
    <source>
        <dbReference type="Proteomes" id="UP000288279"/>
    </source>
</evidence>
<feature type="binding site" evidence="19">
    <location>
        <begin position="127"/>
        <end position="133"/>
    </location>
    <ligand>
        <name>ATP</name>
        <dbReference type="ChEBI" id="CHEBI:30616"/>
    </ligand>
</feature>
<evidence type="ECO:0000256" key="2">
    <source>
        <dbReference type="ARBA" id="ARBA00004496"/>
    </source>
</evidence>
<comment type="pathway">
    <text evidence="3 19">Cell wall biogenesis; peptidoglycan biosynthesis.</text>
</comment>
<dbReference type="GO" id="GO:0008360">
    <property type="term" value="P:regulation of cell shape"/>
    <property type="evidence" value="ECO:0007669"/>
    <property type="project" value="UniProtKB-KW"/>
</dbReference>
<comment type="subcellular location">
    <subcellularLocation>
        <location evidence="2 19">Cytoplasm</location>
    </subcellularLocation>
</comment>
<dbReference type="OrthoDB" id="9804126at2"/>
<dbReference type="GO" id="GO:0008763">
    <property type="term" value="F:UDP-N-acetylmuramate-L-alanine ligase activity"/>
    <property type="evidence" value="ECO:0007669"/>
    <property type="project" value="UniProtKB-UniRule"/>
</dbReference>
<dbReference type="PANTHER" id="PTHR43445">
    <property type="entry name" value="UDP-N-ACETYLMURAMATE--L-ALANINE LIGASE-RELATED"/>
    <property type="match status" value="1"/>
</dbReference>
<evidence type="ECO:0000259" key="20">
    <source>
        <dbReference type="Pfam" id="PF01225"/>
    </source>
</evidence>
<keyword evidence="7 19" id="KW-0963">Cytoplasm</keyword>
<evidence type="ECO:0000259" key="22">
    <source>
        <dbReference type="Pfam" id="PF08245"/>
    </source>
</evidence>